<gene>
    <name evidence="4" type="ORF">FSC37_03170</name>
</gene>
<dbReference type="Pfam" id="PF02397">
    <property type="entry name" value="Bac_transf"/>
    <property type="match status" value="1"/>
</dbReference>
<feature type="transmembrane region" description="Helical" evidence="2">
    <location>
        <begin position="271"/>
        <end position="290"/>
    </location>
</feature>
<comment type="caution">
    <text evidence="4">The sequence shown here is derived from an EMBL/GenBank/DDBJ whole genome shotgun (WGS) entry which is preliminary data.</text>
</comment>
<evidence type="ECO:0000259" key="3">
    <source>
        <dbReference type="Pfam" id="PF02397"/>
    </source>
</evidence>
<proteinExistence type="inferred from homology"/>
<keyword evidence="2" id="KW-1133">Transmembrane helix</keyword>
<feature type="transmembrane region" description="Helical" evidence="2">
    <location>
        <begin position="328"/>
        <end position="348"/>
    </location>
</feature>
<evidence type="ECO:0000313" key="4">
    <source>
        <dbReference type="EMBL" id="TXC65455.1"/>
    </source>
</evidence>
<comment type="similarity">
    <text evidence="1">Belongs to the bacterial sugar transferase family.</text>
</comment>
<keyword evidence="5" id="KW-1185">Reference proteome</keyword>
<feature type="transmembrane region" description="Helical" evidence="2">
    <location>
        <begin position="12"/>
        <end position="31"/>
    </location>
</feature>
<name>A0A5C6U181_9BURK</name>
<dbReference type="InterPro" id="IPR003362">
    <property type="entry name" value="Bact_transf"/>
</dbReference>
<evidence type="ECO:0000256" key="2">
    <source>
        <dbReference type="SAM" id="Phobius"/>
    </source>
</evidence>
<dbReference type="AlphaFoldDB" id="A0A5C6U181"/>
<feature type="transmembrane region" description="Helical" evidence="2">
    <location>
        <begin position="302"/>
        <end position="322"/>
    </location>
</feature>
<dbReference type="Proteomes" id="UP000321832">
    <property type="component" value="Unassembled WGS sequence"/>
</dbReference>
<reference evidence="4 5" key="1">
    <citation type="submission" date="2019-08" db="EMBL/GenBank/DDBJ databases">
        <authorList>
            <person name="Khan S.A."/>
            <person name="Jeon C.O."/>
            <person name="Jeong S.E."/>
        </authorList>
    </citation>
    <scope>NUCLEOTIDE SEQUENCE [LARGE SCALE GENOMIC DNA]</scope>
    <source>
        <strain evidence="5">IMCC1728</strain>
    </source>
</reference>
<dbReference type="InterPro" id="IPR036291">
    <property type="entry name" value="NAD(P)-bd_dom_sf"/>
</dbReference>
<dbReference type="GO" id="GO:0016780">
    <property type="term" value="F:phosphotransferase activity, for other substituted phosphate groups"/>
    <property type="evidence" value="ECO:0007669"/>
    <property type="project" value="TreeGrafter"/>
</dbReference>
<evidence type="ECO:0000256" key="1">
    <source>
        <dbReference type="ARBA" id="ARBA00006464"/>
    </source>
</evidence>
<accession>A0A5C6U181</accession>
<dbReference type="Pfam" id="PF13727">
    <property type="entry name" value="CoA_binding_3"/>
    <property type="match status" value="1"/>
</dbReference>
<dbReference type="SUPFAM" id="SSF51735">
    <property type="entry name" value="NAD(P)-binding Rossmann-fold domains"/>
    <property type="match status" value="1"/>
</dbReference>
<keyword evidence="2" id="KW-0812">Transmembrane</keyword>
<keyword evidence="2" id="KW-0472">Membrane</keyword>
<evidence type="ECO:0000313" key="5">
    <source>
        <dbReference type="Proteomes" id="UP000321832"/>
    </source>
</evidence>
<feature type="domain" description="Bacterial sugar transferase" evidence="3">
    <location>
        <begin position="3"/>
        <end position="196"/>
    </location>
</feature>
<dbReference type="PANTHER" id="PTHR30576">
    <property type="entry name" value="COLANIC BIOSYNTHESIS UDP-GLUCOSE LIPID CARRIER TRANSFERASE"/>
    <property type="match status" value="1"/>
</dbReference>
<feature type="transmembrane region" description="Helical" evidence="2">
    <location>
        <begin position="231"/>
        <end position="251"/>
    </location>
</feature>
<dbReference type="EMBL" id="VOPW01000001">
    <property type="protein sequence ID" value="TXC65455.1"/>
    <property type="molecule type" value="Genomic_DNA"/>
</dbReference>
<dbReference type="Gene3D" id="3.40.50.720">
    <property type="entry name" value="NAD(P)-binding Rossmann-like Domain"/>
    <property type="match status" value="1"/>
</dbReference>
<organism evidence="4 5">
    <name type="scientific">Piscinibacter aquaticus</name>
    <dbReference type="NCBI Taxonomy" id="392597"/>
    <lineage>
        <taxon>Bacteria</taxon>
        <taxon>Pseudomonadati</taxon>
        <taxon>Pseudomonadota</taxon>
        <taxon>Betaproteobacteria</taxon>
        <taxon>Burkholderiales</taxon>
        <taxon>Sphaerotilaceae</taxon>
        <taxon>Piscinibacter</taxon>
    </lineage>
</organism>
<protein>
    <recommendedName>
        <fullName evidence="3">Bacterial sugar transferase domain-containing protein</fullName>
    </recommendedName>
</protein>
<dbReference type="PANTHER" id="PTHR30576:SF20">
    <property type="entry name" value="QUINOVOSAMINEPHOSPHOTRANSFERAE-RELATED"/>
    <property type="match status" value="1"/>
</dbReference>
<sequence>MLKRVVDVVASAAGLLVLAPLFLLIALAIKLESPGPVFFRQERVGRFGRPFRIFKFRTMTVAPPTGGVPLTVAGDRRITRVGALLRRTKLDELAQLIDVLRGTMSLVGPRPEVPRYVAHYPPEWRERLLSVRPGITDFASVRYRDENDLLAAASDPEREYIDVILPTKLRYALHYVERPSLTNDLRVLGLTLRTVFVPTLPSPTRILGMNDRKLWLWLDQAMSALHPRNRAIAMLVDALVILAGWHLMYLFRLGFERWQPGRPPYDDAVSAGVVLCYLLFLAITGVPRGPWRFFGFDDFKRIALACLLAGTISAVAVLMAQLVGVARAVLLLHPFFCILMLSLVRMAYRMVWEQARSVAGGVEGEPRRAIVLGAGEAARRLLGAIHRRDGWTVLALLDDDAAKQGLRIGGVTVQGTIADVVLPHLLAGATHIIVAMPGASAERREQVIELARQTGLTVMSVPSRLELHDAPQALPT</sequence>